<dbReference type="Proteomes" id="UP001139157">
    <property type="component" value="Unassembled WGS sequence"/>
</dbReference>
<evidence type="ECO:0000259" key="1">
    <source>
        <dbReference type="Pfam" id="PF02470"/>
    </source>
</evidence>
<evidence type="ECO:0000313" key="2">
    <source>
        <dbReference type="EMBL" id="MCM6772544.1"/>
    </source>
</evidence>
<proteinExistence type="predicted"/>
<dbReference type="EMBL" id="JAMRXG010000001">
    <property type="protein sequence ID" value="MCM6772544.1"/>
    <property type="molecule type" value="Genomic_DNA"/>
</dbReference>
<dbReference type="PANTHER" id="PTHR33371:SF4">
    <property type="entry name" value="INTERMEMBRANE PHOSPHOLIPID TRANSPORT SYSTEM BINDING PROTEIN MLAD"/>
    <property type="match status" value="1"/>
</dbReference>
<dbReference type="InterPro" id="IPR003399">
    <property type="entry name" value="Mce/MlaD"/>
</dbReference>
<feature type="domain" description="Mce/MlaD" evidence="1">
    <location>
        <begin position="37"/>
        <end position="110"/>
    </location>
</feature>
<dbReference type="PANTHER" id="PTHR33371">
    <property type="entry name" value="INTERMEMBRANE PHOSPHOLIPID TRANSPORT SYSTEM BINDING PROTEIN MLAD-RELATED"/>
    <property type="match status" value="1"/>
</dbReference>
<reference evidence="2" key="1">
    <citation type="submission" date="2022-06" db="EMBL/GenBank/DDBJ databases">
        <title>Novel species in genus nocardia.</title>
        <authorList>
            <person name="Li F."/>
        </authorList>
    </citation>
    <scope>NUCLEOTIDE SEQUENCE</scope>
    <source>
        <strain evidence="2">CDC141</strain>
    </source>
</reference>
<sequence length="298" mass="31586">MRIGKRLGYPVFGAMVVALLTVSGSAAVTPVARLRYGKPICAEFADVAGLYRGNQVSVLGVPVGVVDRIDARGDRVRVSMRVRADIAVPTDTAAVTLADSIVTDRHIELVRPASGPELPHGDCIPLAHTRTPVGISETFAAMRQLSTDLGGDRTVGDTLSTLDRAVHGTADTANDLLGGLSAVAGDPHTRDAALRRLIDNLDTLTTMFTGNWPDMELLLTHLRDGLEVVEGLSANFAPMIDLSNQLLPVLARLADTYGPRVYPLLDTLVPLAHAGLRNAGGIRELLSHLSAAAETGRR</sequence>
<protein>
    <submittedName>
        <fullName evidence="2">MCE family protein</fullName>
    </submittedName>
</protein>
<dbReference type="Pfam" id="PF02470">
    <property type="entry name" value="MlaD"/>
    <property type="match status" value="1"/>
</dbReference>
<dbReference type="InterPro" id="IPR005693">
    <property type="entry name" value="Mce"/>
</dbReference>
<gene>
    <name evidence="2" type="ORF">NDR86_03535</name>
</gene>
<dbReference type="GO" id="GO:0005576">
    <property type="term" value="C:extracellular region"/>
    <property type="evidence" value="ECO:0007669"/>
    <property type="project" value="TreeGrafter"/>
</dbReference>
<dbReference type="AlphaFoldDB" id="A0A9X2E1N9"/>
<name>A0A9X2E1N9_9NOCA</name>
<comment type="caution">
    <text evidence="2">The sequence shown here is derived from an EMBL/GenBank/DDBJ whole genome shotgun (WGS) entry which is preliminary data.</text>
</comment>
<keyword evidence="3" id="KW-1185">Reference proteome</keyword>
<dbReference type="RefSeq" id="WP_251909390.1">
    <property type="nucleotide sequence ID" value="NZ_JAMRXG010000001.1"/>
</dbReference>
<evidence type="ECO:0000313" key="3">
    <source>
        <dbReference type="Proteomes" id="UP001139157"/>
    </source>
</evidence>
<dbReference type="InterPro" id="IPR052336">
    <property type="entry name" value="MlaD_Phospholipid_Transporter"/>
</dbReference>
<accession>A0A9X2E1N9</accession>
<organism evidence="2 3">
    <name type="scientific">Nocardia pulmonis</name>
    <dbReference type="NCBI Taxonomy" id="2951408"/>
    <lineage>
        <taxon>Bacteria</taxon>
        <taxon>Bacillati</taxon>
        <taxon>Actinomycetota</taxon>
        <taxon>Actinomycetes</taxon>
        <taxon>Mycobacteriales</taxon>
        <taxon>Nocardiaceae</taxon>
        <taxon>Nocardia</taxon>
    </lineage>
</organism>
<dbReference type="NCBIfam" id="TIGR00996">
    <property type="entry name" value="Mtu_fam_mce"/>
    <property type="match status" value="1"/>
</dbReference>